<dbReference type="SUPFAM" id="SSF51905">
    <property type="entry name" value="FAD/NAD(P)-binding domain"/>
    <property type="match status" value="2"/>
</dbReference>
<dbReference type="InterPro" id="IPR050982">
    <property type="entry name" value="Auxin_biosynth/cation_transpt"/>
</dbReference>
<organism evidence="2 3">
    <name type="scientific">Corynebacterium variabile</name>
    <dbReference type="NCBI Taxonomy" id="1727"/>
    <lineage>
        <taxon>Bacteria</taxon>
        <taxon>Bacillati</taxon>
        <taxon>Actinomycetota</taxon>
        <taxon>Actinomycetes</taxon>
        <taxon>Mycobacteriales</taxon>
        <taxon>Corynebacteriaceae</taxon>
        <taxon>Corynebacterium</taxon>
    </lineage>
</organism>
<dbReference type="PANTHER" id="PTHR43539">
    <property type="entry name" value="FLAVIN-BINDING MONOOXYGENASE-LIKE PROTEIN (AFU_ORTHOLOGUE AFUA_4G09220)"/>
    <property type="match status" value="1"/>
</dbReference>
<protein>
    <submittedName>
        <fullName evidence="2">Predicted flavoprotein involved in K+ transport</fullName>
    </submittedName>
</protein>
<evidence type="ECO:0000313" key="2">
    <source>
        <dbReference type="EMBL" id="CUU66708.1"/>
    </source>
</evidence>
<dbReference type="Proteomes" id="UP000182498">
    <property type="component" value="Unassembled WGS sequence"/>
</dbReference>
<dbReference type="Gene3D" id="3.50.50.60">
    <property type="entry name" value="FAD/NAD(P)-binding domain"/>
    <property type="match status" value="1"/>
</dbReference>
<keyword evidence="1" id="KW-0560">Oxidoreductase</keyword>
<proteinExistence type="predicted"/>
<dbReference type="EMBL" id="FAUH01000014">
    <property type="protein sequence ID" value="CUU66708.1"/>
    <property type="molecule type" value="Genomic_DNA"/>
</dbReference>
<sequence>MTAPTGIPDRIPAVIIGAGQAGLAAAHELVHRGLVPGTDFLVFDADDGPGGAWRHRWDSLTLGNAHGIADLPGLPLERPDPQVPASRLVADYYHRYEENFGLQVVRPVKVVAVHSTGGTQDADRGADLELTVLQNGVCATVRTGLLLNATGTWTHPYIPYTPGIADFTGRQLHTADYVSKKDFAGDRVLVIGGGLSAVQFLLELNQPGSAAQTLWATRRPPNFTPDQFDQRWGYKVEDRVREATTQGRRPDSVVRNTGIPPWPEYLDAVASGVLVSRGMIGHITPHGVVWGEPSAQAQEDAATLEQPASWSPFEPGHTEDVDVLFWNTGFRPALTHLAPLQLREPGGGIRMTDDVTVAKDPRVLLVGYGSTASTVGANRAGRLAGRAAARVLVGKPPRRPPV</sequence>
<accession>A0A0X2NPJ6</accession>
<dbReference type="PRINTS" id="PR00368">
    <property type="entry name" value="FADPNR"/>
</dbReference>
<dbReference type="RefSeq" id="WP_073884390.1">
    <property type="nucleotide sequence ID" value="NZ_FAUH01000014.1"/>
</dbReference>
<reference evidence="3" key="1">
    <citation type="submission" date="2015-11" db="EMBL/GenBank/DDBJ databases">
        <authorList>
            <person name="Dugat-Bony E."/>
        </authorList>
    </citation>
    <scope>NUCLEOTIDE SEQUENCE [LARGE SCALE GENOMIC DNA]</scope>
    <source>
        <strain evidence="3">Mu292</strain>
    </source>
</reference>
<dbReference type="AlphaFoldDB" id="A0A0X2NPJ6"/>
<dbReference type="PRINTS" id="PR00411">
    <property type="entry name" value="PNDRDTASEI"/>
</dbReference>
<dbReference type="GO" id="GO:0004497">
    <property type="term" value="F:monooxygenase activity"/>
    <property type="evidence" value="ECO:0007669"/>
    <property type="project" value="TreeGrafter"/>
</dbReference>
<name>A0A0X2NPJ6_9CORY</name>
<dbReference type="InterPro" id="IPR036188">
    <property type="entry name" value="FAD/NAD-bd_sf"/>
</dbReference>
<keyword evidence="3" id="KW-1185">Reference proteome</keyword>
<evidence type="ECO:0000313" key="3">
    <source>
        <dbReference type="Proteomes" id="UP000182498"/>
    </source>
</evidence>
<dbReference type="GO" id="GO:0050660">
    <property type="term" value="F:flavin adenine dinucleotide binding"/>
    <property type="evidence" value="ECO:0007669"/>
    <property type="project" value="TreeGrafter"/>
</dbReference>
<dbReference type="OrthoDB" id="178899at2"/>
<gene>
    <name evidence="2" type="ORF">CVAR292_02055</name>
</gene>
<dbReference type="Pfam" id="PF13738">
    <property type="entry name" value="Pyr_redox_3"/>
    <property type="match status" value="1"/>
</dbReference>
<dbReference type="PANTHER" id="PTHR43539:SF78">
    <property type="entry name" value="FLAVIN-CONTAINING MONOOXYGENASE"/>
    <property type="match status" value="1"/>
</dbReference>
<evidence type="ECO:0000256" key="1">
    <source>
        <dbReference type="ARBA" id="ARBA00023002"/>
    </source>
</evidence>